<dbReference type="Pfam" id="PF06258">
    <property type="entry name" value="Mito_fiss_Elm1"/>
    <property type="match status" value="1"/>
</dbReference>
<evidence type="ECO:0000313" key="2">
    <source>
        <dbReference type="Proteomes" id="UP001181622"/>
    </source>
</evidence>
<dbReference type="PANTHER" id="PTHR33986:SF15">
    <property type="entry name" value="MITOCHONDRIAL FISSION PROTEIN ELM1"/>
    <property type="match status" value="1"/>
</dbReference>
<keyword evidence="2" id="KW-1185">Reference proteome</keyword>
<sequence length="358" mass="37769">MTPSEDDQPEAAIWGLLGNRRGDNAMIEAVIAATGLPARLVRLRFNKFGALQNTFPGGSLFTLTRDSRAELTPPWPRVVVTSGKRAVPAALRVRRASSGRTRLLHLGRPQAPLDWFDLVVTTPQYHLPARPNVVVCRLPSTTLSMEEASVDPTLATLPRPRIAVIVGGSEPPQRLDPDAARRLAETALSRAQSSGGSLLVATSPRTGPAATAALREALDGADAPVKFSAYGNAPNLYRAFLAAADAFLVTDDSVSMVVEAAATTRPVELFHLPALLGPGLRAFKAIEGAAKTGGAVKRALDALVGAGLVRSNRDIAGYMDDLENDGLLAGGESLRRLAEKELAETAVRVRTLAGLGSL</sequence>
<proteinExistence type="predicted"/>
<protein>
    <submittedName>
        <fullName evidence="1">Mitochondrial fission ELM1 family protein</fullName>
    </submittedName>
</protein>
<organism evidence="1 2">
    <name type="scientific">Chelatococcus sambhunathii</name>
    <dbReference type="NCBI Taxonomy" id="363953"/>
    <lineage>
        <taxon>Bacteria</taxon>
        <taxon>Pseudomonadati</taxon>
        <taxon>Pseudomonadota</taxon>
        <taxon>Alphaproteobacteria</taxon>
        <taxon>Hyphomicrobiales</taxon>
        <taxon>Chelatococcaceae</taxon>
        <taxon>Chelatococcus</taxon>
    </lineage>
</organism>
<accession>A0ABU1DJL4</accession>
<comment type="caution">
    <text evidence="1">The sequence shown here is derived from an EMBL/GenBank/DDBJ whole genome shotgun (WGS) entry which is preliminary data.</text>
</comment>
<name>A0ABU1DJL4_9HYPH</name>
<evidence type="ECO:0000313" key="1">
    <source>
        <dbReference type="EMBL" id="MDR4308200.1"/>
    </source>
</evidence>
<dbReference type="EMBL" id="JADBEO010000043">
    <property type="protein sequence ID" value="MDR4308200.1"/>
    <property type="molecule type" value="Genomic_DNA"/>
</dbReference>
<dbReference type="Proteomes" id="UP001181622">
    <property type="component" value="Unassembled WGS sequence"/>
</dbReference>
<dbReference type="InterPro" id="IPR009367">
    <property type="entry name" value="Elm1-like"/>
</dbReference>
<dbReference type="RefSeq" id="WP_309393747.1">
    <property type="nucleotide sequence ID" value="NZ_JADBEO010000043.1"/>
</dbReference>
<dbReference type="PANTHER" id="PTHR33986">
    <property type="entry name" value="OS02G0535700 PROTEIN"/>
    <property type="match status" value="1"/>
</dbReference>
<reference evidence="1" key="1">
    <citation type="submission" date="2020-10" db="EMBL/GenBank/DDBJ databases">
        <authorList>
            <person name="Abbas A."/>
            <person name="Razzaq R."/>
            <person name="Waqas M."/>
            <person name="Abbas N."/>
            <person name="Nielsen T.K."/>
            <person name="Hansen L.H."/>
            <person name="Hussain S."/>
            <person name="Shahid M."/>
        </authorList>
    </citation>
    <scope>NUCLEOTIDE SEQUENCE</scope>
    <source>
        <strain evidence="1">S14</strain>
    </source>
</reference>
<gene>
    <name evidence="1" type="ORF">IHQ68_16395</name>
</gene>